<dbReference type="InterPro" id="IPR001584">
    <property type="entry name" value="Integrase_cat-core"/>
</dbReference>
<evidence type="ECO:0000313" key="3">
    <source>
        <dbReference type="EMBL" id="GGI29558.1"/>
    </source>
</evidence>
<reference evidence="4" key="1">
    <citation type="journal article" date="2019" name="Int. J. Syst. Evol. Microbiol.">
        <title>The Global Catalogue of Microorganisms (GCM) 10K type strain sequencing project: providing services to taxonomists for standard genome sequencing and annotation.</title>
        <authorList>
            <consortium name="The Broad Institute Genomics Platform"/>
            <consortium name="The Broad Institute Genome Sequencing Center for Infectious Disease"/>
            <person name="Wu L."/>
            <person name="Ma J."/>
        </authorList>
    </citation>
    <scope>NUCLEOTIDE SEQUENCE [LARGE SCALE GENOMIC DNA]</scope>
    <source>
        <strain evidence="4">CCM 8939</strain>
    </source>
</reference>
<comment type="similarity">
    <text evidence="1">Belongs to the transposase IS21/IS408/IS1162 family.</text>
</comment>
<dbReference type="NCBIfam" id="NF033546">
    <property type="entry name" value="transpos_IS21"/>
    <property type="match status" value="1"/>
</dbReference>
<gene>
    <name evidence="3" type="ORF">GCM10008119_38220</name>
</gene>
<dbReference type="InterPro" id="IPR054353">
    <property type="entry name" value="IstA-like_C"/>
</dbReference>
<evidence type="ECO:0000313" key="4">
    <source>
        <dbReference type="Proteomes" id="UP000645390"/>
    </source>
</evidence>
<organism evidence="3 4">
    <name type="scientific">Pedobacter mendelii</name>
    <dbReference type="NCBI Taxonomy" id="1908240"/>
    <lineage>
        <taxon>Bacteria</taxon>
        <taxon>Pseudomonadati</taxon>
        <taxon>Bacteroidota</taxon>
        <taxon>Sphingobacteriia</taxon>
        <taxon>Sphingobacteriales</taxon>
        <taxon>Sphingobacteriaceae</taxon>
        <taxon>Pedobacter</taxon>
    </lineage>
</organism>
<keyword evidence="4" id="KW-1185">Reference proteome</keyword>
<evidence type="ECO:0000256" key="1">
    <source>
        <dbReference type="ARBA" id="ARBA00009277"/>
    </source>
</evidence>
<dbReference type="Gene3D" id="3.30.420.10">
    <property type="entry name" value="Ribonuclease H-like superfamily/Ribonuclease H"/>
    <property type="match status" value="1"/>
</dbReference>
<evidence type="ECO:0000259" key="2">
    <source>
        <dbReference type="PROSITE" id="PS50994"/>
    </source>
</evidence>
<dbReference type="InterPro" id="IPR036397">
    <property type="entry name" value="RNaseH_sf"/>
</dbReference>
<sequence>MSNKPIKMNKLRQIIRLYSQGTGTKRIHAMVSTSRNTIKKYIRIWQTLGISYEEFNAKSDSELAVIFTTPVARISSAPRMQILQGLLPDYCKRLKRKGVTREHLHEEYIKKHSDGYGRSHFNNAIMVYLQLSRSVMHIEHKAGDKMYIDFAGKKLFVIGNDNIRQDVEVFVAILGCSQLTYVEAVASQKKEDLITACENALRYFAGVPEAIVPDNLRSAVTRGSRYEAVLNDEFAAFAEHYATTVIPARAYKPRDKSLVEGAVKLIYRSIYNKLDDRRFQTLEQLNAAIAPLLEIHNNKHFSGRSYSRREQFEEIEREALAALNPVRYELHRQVMVTVMRNGHVRLGEDVHYYSVPYNYVGKKVKLLYTSGSVKVYYNYTMIAFHSRVRTKHHYTTQQDHLAPQHRYISEWTPENFIQQAEEIHSDVAHYISKVLEHKGYPEQAHKSCSGILNFARRVGTVRLRNACRWANNLGQYNYRIIEEILQKQLDQLSVEEQTIDIPEHGNIRGKEYYQ</sequence>
<dbReference type="EMBL" id="BMDJ01000025">
    <property type="protein sequence ID" value="GGI29558.1"/>
    <property type="molecule type" value="Genomic_DNA"/>
</dbReference>
<proteinExistence type="inferred from homology"/>
<dbReference type="SUPFAM" id="SSF53098">
    <property type="entry name" value="Ribonuclease H-like"/>
    <property type="match status" value="1"/>
</dbReference>
<name>A0ABQ2BPH8_9SPHI</name>
<dbReference type="PANTHER" id="PTHR35004">
    <property type="entry name" value="TRANSPOSASE RV3428C-RELATED"/>
    <property type="match status" value="1"/>
</dbReference>
<dbReference type="PANTHER" id="PTHR35004:SF8">
    <property type="entry name" value="TRANSPOSASE RV3428C-RELATED"/>
    <property type="match status" value="1"/>
</dbReference>
<dbReference type="Pfam" id="PF00665">
    <property type="entry name" value="rve"/>
    <property type="match status" value="1"/>
</dbReference>
<comment type="caution">
    <text evidence="3">The sequence shown here is derived from an EMBL/GenBank/DDBJ whole genome shotgun (WGS) entry which is preliminary data.</text>
</comment>
<dbReference type="InterPro" id="IPR012337">
    <property type="entry name" value="RNaseH-like_sf"/>
</dbReference>
<accession>A0ABQ2BPH8</accession>
<dbReference type="PROSITE" id="PS50994">
    <property type="entry name" value="INTEGRASE"/>
    <property type="match status" value="1"/>
</dbReference>
<dbReference type="Pfam" id="PF22483">
    <property type="entry name" value="Mu-transpos_C_2"/>
    <property type="match status" value="1"/>
</dbReference>
<feature type="domain" description="Integrase catalytic" evidence="2">
    <location>
        <begin position="138"/>
        <end position="319"/>
    </location>
</feature>
<protein>
    <submittedName>
        <fullName evidence="3">Integrase</fullName>
    </submittedName>
</protein>
<dbReference type="Proteomes" id="UP000645390">
    <property type="component" value="Unassembled WGS sequence"/>
</dbReference>